<keyword evidence="1" id="KW-0812">Transmembrane</keyword>
<accession>A0A3D9FDB3</accession>
<dbReference type="InterPro" id="IPR029058">
    <property type="entry name" value="AB_hydrolase_fold"/>
</dbReference>
<dbReference type="Proteomes" id="UP000256310">
    <property type="component" value="Unassembled WGS sequence"/>
</dbReference>
<reference evidence="3 4" key="1">
    <citation type="submission" date="2018-07" db="EMBL/GenBank/DDBJ databases">
        <title>Genomic Encyclopedia of Type Strains, Phase IV (KMG-IV): sequencing the most valuable type-strain genomes for metagenomic binning, comparative biology and taxonomic classification.</title>
        <authorList>
            <person name="Goeker M."/>
        </authorList>
    </citation>
    <scope>NUCLEOTIDE SEQUENCE [LARGE SCALE GENOMIC DNA]</scope>
    <source>
        <strain evidence="3 4">DSM 26725</strain>
    </source>
</reference>
<dbReference type="InterPro" id="IPR050266">
    <property type="entry name" value="AB_hydrolase_sf"/>
</dbReference>
<evidence type="ECO:0000313" key="3">
    <source>
        <dbReference type="EMBL" id="RED15051.1"/>
    </source>
</evidence>
<comment type="caution">
    <text evidence="3">The sequence shown here is derived from an EMBL/GenBank/DDBJ whole genome shotgun (WGS) entry which is preliminary data.</text>
</comment>
<feature type="transmembrane region" description="Helical" evidence="1">
    <location>
        <begin position="7"/>
        <end position="24"/>
    </location>
</feature>
<keyword evidence="4" id="KW-1185">Reference proteome</keyword>
<evidence type="ECO:0000256" key="1">
    <source>
        <dbReference type="SAM" id="Phobius"/>
    </source>
</evidence>
<dbReference type="EMBL" id="QRDP01000004">
    <property type="protein sequence ID" value="RED15051.1"/>
    <property type="molecule type" value="Genomic_DNA"/>
</dbReference>
<dbReference type="PANTHER" id="PTHR43798:SF33">
    <property type="entry name" value="HYDROLASE, PUTATIVE (AFU_ORTHOLOGUE AFUA_2G14860)-RELATED"/>
    <property type="match status" value="1"/>
</dbReference>
<dbReference type="RefSeq" id="WP_116234621.1">
    <property type="nucleotide sequence ID" value="NZ_QRDP01000004.1"/>
</dbReference>
<dbReference type="Pfam" id="PF00561">
    <property type="entry name" value="Abhydrolase_1"/>
    <property type="match status" value="1"/>
</dbReference>
<dbReference type="Gene3D" id="3.40.50.1820">
    <property type="entry name" value="alpha/beta hydrolase"/>
    <property type="match status" value="1"/>
</dbReference>
<dbReference type="PANTHER" id="PTHR43798">
    <property type="entry name" value="MONOACYLGLYCEROL LIPASE"/>
    <property type="match status" value="1"/>
</dbReference>
<dbReference type="InterPro" id="IPR000073">
    <property type="entry name" value="AB_hydrolase_1"/>
</dbReference>
<keyword evidence="1" id="KW-0472">Membrane</keyword>
<dbReference type="AlphaFoldDB" id="A0A3D9FDB3"/>
<proteinExistence type="predicted"/>
<name>A0A3D9FDB3_9SPHN</name>
<evidence type="ECO:0000313" key="4">
    <source>
        <dbReference type="Proteomes" id="UP000256310"/>
    </source>
</evidence>
<organism evidence="3 4">
    <name type="scientific">Parasphingopyxis lamellibrachiae</name>
    <dbReference type="NCBI Taxonomy" id="680125"/>
    <lineage>
        <taxon>Bacteria</taxon>
        <taxon>Pseudomonadati</taxon>
        <taxon>Pseudomonadota</taxon>
        <taxon>Alphaproteobacteria</taxon>
        <taxon>Sphingomonadales</taxon>
        <taxon>Sphingomonadaceae</taxon>
        <taxon>Parasphingopyxis</taxon>
    </lineage>
</organism>
<gene>
    <name evidence="3" type="ORF">DFR46_0036</name>
</gene>
<dbReference type="OrthoDB" id="9804723at2"/>
<dbReference type="SUPFAM" id="SSF53474">
    <property type="entry name" value="alpha/beta-Hydrolases"/>
    <property type="match status" value="1"/>
</dbReference>
<sequence length="324" mass="35794">MKRFFKWAALILLILIGGAVFWFWTPDRDVDDLRARYTNEASQFIELPGGLTVHVRDEGPRDAPVLVLVHGSSASLQTWEPWVERLSDDYRIVTYDQPGHGLTGPTPDGDYNTAVFVETLDGVANALDLGQFAVGGSSMGGWVSWNYALAHGNRLTGLALIGASGVPDAQPRSLPIGFRIAQMPVISRLMEKITPRSMVERSIRESVSNDDIVDDVMVDRYYDLLLYPGNRAATGARGRAERTVASPETMAQITVPTLLIWGEEDPLVPLSSGQWFDDHIPDSVLIAYPDIGHIPMEEAPDRSAADMRAWLDRLYVSEDSQAVE</sequence>
<dbReference type="PRINTS" id="PR00111">
    <property type="entry name" value="ABHYDROLASE"/>
</dbReference>
<evidence type="ECO:0000259" key="2">
    <source>
        <dbReference type="Pfam" id="PF00561"/>
    </source>
</evidence>
<feature type="domain" description="AB hydrolase-1" evidence="2">
    <location>
        <begin position="64"/>
        <end position="300"/>
    </location>
</feature>
<keyword evidence="1" id="KW-1133">Transmembrane helix</keyword>
<dbReference type="GO" id="GO:0016020">
    <property type="term" value="C:membrane"/>
    <property type="evidence" value="ECO:0007669"/>
    <property type="project" value="TreeGrafter"/>
</dbReference>
<protein>
    <submittedName>
        <fullName evidence="3">Pimeloyl-ACP methyl ester carboxylesterase</fullName>
    </submittedName>
</protein>